<evidence type="ECO:0000313" key="3">
    <source>
        <dbReference type="Proteomes" id="UP000551823"/>
    </source>
</evidence>
<feature type="non-terminal residue" evidence="2">
    <location>
        <position position="1"/>
    </location>
</feature>
<dbReference type="PANTHER" id="PTHR15863:SF2">
    <property type="entry name" value="MRN COMPLEX-INTERACTING PROTEIN"/>
    <property type="match status" value="1"/>
</dbReference>
<evidence type="ECO:0000313" key="2">
    <source>
        <dbReference type="EMBL" id="NXW40404.1"/>
    </source>
</evidence>
<gene>
    <name evidence="2" type="primary">Mrnip</name>
    <name evidence="2" type="ORF">NYCLEU_R14883</name>
</gene>
<sequence length="343" mass="37449">RPSCCCSIFWQVYGQGSGLDCRRHVQKLNLLQGEAEEALGWTSRYVEESINDSKKTAAQHEDSSVQQEGRAEVSRWNKYLDKESEDQEDGEEVAATERQQVCSWRRNTVEEQRKQQKSFLSSDVQGYAEENGVFQLAYRAKKRKKCSVAVADEDDGDAVSGDSMVPAACESVVPEENAQTPTACTKPSKWKKFLSCSDNYSKNAARVTLSPQEGSGRLGLHSTTAAGAGVASRYSEQVGRTLPQGTGFEFKKYVASTGQLASELPGTVVPSTSCSVEEDVLFKEPQSQQVRAGSGVLEATAGWCCLDSPRRASSLINSNTGPKPSSVSCERLFCTGEEFDDDL</sequence>
<dbReference type="InterPro" id="IPR049472">
    <property type="entry name" value="MRNIP_N"/>
</dbReference>
<dbReference type="GO" id="GO:0003682">
    <property type="term" value="F:chromatin binding"/>
    <property type="evidence" value="ECO:0007669"/>
    <property type="project" value="TreeGrafter"/>
</dbReference>
<dbReference type="InterPro" id="IPR032739">
    <property type="entry name" value="MRNIP"/>
</dbReference>
<dbReference type="GO" id="GO:0005634">
    <property type="term" value="C:nucleus"/>
    <property type="evidence" value="ECO:0007669"/>
    <property type="project" value="TreeGrafter"/>
</dbReference>
<dbReference type="Pfam" id="PF15749">
    <property type="entry name" value="MRNIP"/>
    <property type="match status" value="1"/>
</dbReference>
<dbReference type="Proteomes" id="UP000551823">
    <property type="component" value="Unassembled WGS sequence"/>
</dbReference>
<comment type="caution">
    <text evidence="2">The sequence shown here is derived from an EMBL/GenBank/DDBJ whole genome shotgun (WGS) entry which is preliminary data.</text>
</comment>
<feature type="domain" description="MRN complex-interacting protein N-terminal" evidence="1">
    <location>
        <begin position="10"/>
        <end position="79"/>
    </location>
</feature>
<feature type="non-terminal residue" evidence="2">
    <location>
        <position position="343"/>
    </location>
</feature>
<protein>
    <submittedName>
        <fullName evidence="2">MRNIP protein</fullName>
    </submittedName>
</protein>
<dbReference type="PANTHER" id="PTHR15863">
    <property type="entry name" value="MRN COMPLEX-INTERACTING PROTEIN"/>
    <property type="match status" value="1"/>
</dbReference>
<name>A0A7L4BS16_9AVES</name>
<evidence type="ECO:0000259" key="1">
    <source>
        <dbReference type="Pfam" id="PF15749"/>
    </source>
</evidence>
<accession>A0A7L4BS16</accession>
<reference evidence="2 3" key="1">
    <citation type="submission" date="2019-09" db="EMBL/GenBank/DDBJ databases">
        <title>Bird 10,000 Genomes (B10K) Project - Family phase.</title>
        <authorList>
            <person name="Zhang G."/>
        </authorList>
    </citation>
    <scope>NUCLEOTIDE SEQUENCE [LARGE SCALE GENOMIC DNA]</scope>
    <source>
        <strain evidence="2">B10K-DU-005-01</strain>
    </source>
</reference>
<dbReference type="GO" id="GO:0007095">
    <property type="term" value="P:mitotic G2 DNA damage checkpoint signaling"/>
    <property type="evidence" value="ECO:0007669"/>
    <property type="project" value="TreeGrafter"/>
</dbReference>
<organism evidence="2 3">
    <name type="scientific">Nyctiprogne leucopyga</name>
    <dbReference type="NCBI Taxonomy" id="382315"/>
    <lineage>
        <taxon>Eukaryota</taxon>
        <taxon>Metazoa</taxon>
        <taxon>Chordata</taxon>
        <taxon>Craniata</taxon>
        <taxon>Vertebrata</taxon>
        <taxon>Euteleostomi</taxon>
        <taxon>Archelosauria</taxon>
        <taxon>Archosauria</taxon>
        <taxon>Dinosauria</taxon>
        <taxon>Saurischia</taxon>
        <taxon>Theropoda</taxon>
        <taxon>Coelurosauria</taxon>
        <taxon>Aves</taxon>
        <taxon>Neognathae</taxon>
        <taxon>Neoaves</taxon>
        <taxon>Strisores</taxon>
        <taxon>Caprimulgiformes</taxon>
        <taxon>Caprimulgidae</taxon>
        <taxon>Chordeilinae</taxon>
        <taxon>Nyctiprogne</taxon>
    </lineage>
</organism>
<dbReference type="AlphaFoldDB" id="A0A7L4BS16"/>
<proteinExistence type="predicted"/>
<keyword evidence="3" id="KW-1185">Reference proteome</keyword>
<dbReference type="EMBL" id="VZZU01000048">
    <property type="protein sequence ID" value="NXW40404.1"/>
    <property type="molecule type" value="Genomic_DNA"/>
</dbReference>